<organism evidence="11 12">
    <name type="scientific">Sebaldella termitidis (strain ATCC 33386 / NCTC 11300)</name>
    <dbReference type="NCBI Taxonomy" id="526218"/>
    <lineage>
        <taxon>Bacteria</taxon>
        <taxon>Fusobacteriati</taxon>
        <taxon>Fusobacteriota</taxon>
        <taxon>Fusobacteriia</taxon>
        <taxon>Fusobacteriales</taxon>
        <taxon>Leptotrichiaceae</taxon>
        <taxon>Sebaldella</taxon>
    </lineage>
</organism>
<keyword evidence="4 9" id="KW-1003">Cell membrane</keyword>
<dbReference type="CDD" id="cd03225">
    <property type="entry name" value="ABC_cobalt_CbiO_domain1"/>
    <property type="match status" value="1"/>
</dbReference>
<accession>D1AFI9</accession>
<evidence type="ECO:0000256" key="1">
    <source>
        <dbReference type="ARBA" id="ARBA00004202"/>
    </source>
</evidence>
<dbReference type="HOGENOM" id="CLU_000604_1_22_0"/>
<dbReference type="PANTHER" id="PTHR43553:SF24">
    <property type="entry name" value="ENERGY-COUPLING FACTOR TRANSPORTER ATP-BINDING PROTEIN ECFA1"/>
    <property type="match status" value="1"/>
</dbReference>
<evidence type="ECO:0000313" key="12">
    <source>
        <dbReference type="Proteomes" id="UP000000845"/>
    </source>
</evidence>
<dbReference type="PANTHER" id="PTHR43553">
    <property type="entry name" value="HEAVY METAL TRANSPORTER"/>
    <property type="match status" value="1"/>
</dbReference>
<evidence type="ECO:0000256" key="2">
    <source>
        <dbReference type="ARBA" id="ARBA00005417"/>
    </source>
</evidence>
<dbReference type="STRING" id="526218.Sterm_1006"/>
<dbReference type="NCBIfam" id="TIGR01166">
    <property type="entry name" value="cbiO"/>
    <property type="match status" value="1"/>
</dbReference>
<dbReference type="eggNOG" id="COG1122">
    <property type="taxonomic scope" value="Bacteria"/>
</dbReference>
<name>D1AFI9_SEBTE</name>
<dbReference type="KEGG" id="str:Sterm_1006"/>
<dbReference type="SMART" id="SM00382">
    <property type="entry name" value="AAA"/>
    <property type="match status" value="1"/>
</dbReference>
<dbReference type="PROSITE" id="PS50893">
    <property type="entry name" value="ABC_TRANSPORTER_2"/>
    <property type="match status" value="1"/>
</dbReference>
<keyword evidence="12" id="KW-1185">Reference proteome</keyword>
<dbReference type="InterPro" id="IPR027417">
    <property type="entry name" value="P-loop_NTPase"/>
</dbReference>
<dbReference type="GO" id="GO:0043190">
    <property type="term" value="C:ATP-binding cassette (ABC) transporter complex"/>
    <property type="evidence" value="ECO:0007669"/>
    <property type="project" value="TreeGrafter"/>
</dbReference>
<evidence type="ECO:0000256" key="7">
    <source>
        <dbReference type="ARBA" id="ARBA00022967"/>
    </source>
</evidence>
<keyword evidence="8 9" id="KW-0472">Membrane</keyword>
<reference evidence="11 12" key="2">
    <citation type="journal article" date="2010" name="Stand. Genomic Sci.">
        <title>Complete genome sequence of Sebaldella termitidis type strain (NCTC 11300).</title>
        <authorList>
            <person name="Harmon-Smith M."/>
            <person name="Celia L."/>
            <person name="Chertkov O."/>
            <person name="Lapidus A."/>
            <person name="Copeland A."/>
            <person name="Glavina Del Rio T."/>
            <person name="Nolan M."/>
            <person name="Lucas S."/>
            <person name="Tice H."/>
            <person name="Cheng J.F."/>
            <person name="Han C."/>
            <person name="Detter J.C."/>
            <person name="Bruce D."/>
            <person name="Goodwin L."/>
            <person name="Pitluck S."/>
            <person name="Pati A."/>
            <person name="Liolios K."/>
            <person name="Ivanova N."/>
            <person name="Mavromatis K."/>
            <person name="Mikhailova N."/>
            <person name="Chen A."/>
            <person name="Palaniappan K."/>
            <person name="Land M."/>
            <person name="Hauser L."/>
            <person name="Chang Y.J."/>
            <person name="Jeffries C.D."/>
            <person name="Brettin T."/>
            <person name="Goker M."/>
            <person name="Beck B."/>
            <person name="Bristow J."/>
            <person name="Eisen J.A."/>
            <person name="Markowitz V."/>
            <person name="Hugenholtz P."/>
            <person name="Kyrpides N.C."/>
            <person name="Klenk H.P."/>
            <person name="Chen F."/>
        </authorList>
    </citation>
    <scope>NUCLEOTIDE SEQUENCE [LARGE SCALE GENOMIC DNA]</scope>
    <source>
        <strain evidence="12">ATCC 33386 / NCTC 11300</strain>
    </source>
</reference>
<dbReference type="AlphaFoldDB" id="D1AFI9"/>
<dbReference type="InterPro" id="IPR017871">
    <property type="entry name" value="ABC_transporter-like_CS"/>
</dbReference>
<evidence type="ECO:0000256" key="3">
    <source>
        <dbReference type="ARBA" id="ARBA00022448"/>
    </source>
</evidence>
<dbReference type="SUPFAM" id="SSF52540">
    <property type="entry name" value="P-loop containing nucleoside triphosphate hydrolases"/>
    <property type="match status" value="1"/>
</dbReference>
<dbReference type="InterPro" id="IPR050095">
    <property type="entry name" value="ECF_ABC_transporter_ATP-bd"/>
</dbReference>
<dbReference type="FunFam" id="3.40.50.300:FF:000224">
    <property type="entry name" value="Energy-coupling factor transporter ATP-binding protein EcfA"/>
    <property type="match status" value="1"/>
</dbReference>
<evidence type="ECO:0000256" key="6">
    <source>
        <dbReference type="ARBA" id="ARBA00022840"/>
    </source>
</evidence>
<gene>
    <name evidence="11" type="ordered locus">Sterm_1006</name>
</gene>
<protein>
    <recommendedName>
        <fullName evidence="9">ABC transporter ATP-binding protein</fullName>
    </recommendedName>
</protein>
<evidence type="ECO:0000256" key="4">
    <source>
        <dbReference type="ARBA" id="ARBA00022475"/>
    </source>
</evidence>
<dbReference type="EMBL" id="CP001739">
    <property type="protein sequence ID" value="ACZ07874.1"/>
    <property type="molecule type" value="Genomic_DNA"/>
</dbReference>
<evidence type="ECO:0000256" key="5">
    <source>
        <dbReference type="ARBA" id="ARBA00022741"/>
    </source>
</evidence>
<dbReference type="GO" id="GO:0006824">
    <property type="term" value="P:cobalt ion transport"/>
    <property type="evidence" value="ECO:0007669"/>
    <property type="project" value="InterPro"/>
</dbReference>
<keyword evidence="6 9" id="KW-0067">ATP-binding</keyword>
<dbReference type="Pfam" id="PF00005">
    <property type="entry name" value="ABC_tran"/>
    <property type="match status" value="1"/>
</dbReference>
<dbReference type="InterPro" id="IPR005876">
    <property type="entry name" value="Co_trans_ATP-bd"/>
</dbReference>
<dbReference type="RefSeq" id="WP_012860470.1">
    <property type="nucleotide sequence ID" value="NC_013517.1"/>
</dbReference>
<comment type="subcellular location">
    <subcellularLocation>
        <location evidence="1 9">Cell membrane</location>
        <topology evidence="1 9">Peripheral membrane protein</topology>
    </subcellularLocation>
</comment>
<evidence type="ECO:0000256" key="9">
    <source>
        <dbReference type="RuleBase" id="RU364103"/>
    </source>
</evidence>
<dbReference type="InterPro" id="IPR003593">
    <property type="entry name" value="AAA+_ATPase"/>
</dbReference>
<dbReference type="InterPro" id="IPR015856">
    <property type="entry name" value="ABC_transpr_CbiO/EcfA_su"/>
</dbReference>
<dbReference type="PROSITE" id="PS00211">
    <property type="entry name" value="ABC_TRANSPORTER_1"/>
    <property type="match status" value="1"/>
</dbReference>
<evidence type="ECO:0000313" key="11">
    <source>
        <dbReference type="EMBL" id="ACZ07874.1"/>
    </source>
</evidence>
<evidence type="ECO:0000256" key="8">
    <source>
        <dbReference type="ARBA" id="ARBA00023136"/>
    </source>
</evidence>
<dbReference type="GO" id="GO:0042626">
    <property type="term" value="F:ATPase-coupled transmembrane transporter activity"/>
    <property type="evidence" value="ECO:0007669"/>
    <property type="project" value="TreeGrafter"/>
</dbReference>
<proteinExistence type="inferred from homology"/>
<dbReference type="GO" id="GO:0005524">
    <property type="term" value="F:ATP binding"/>
    <property type="evidence" value="ECO:0007669"/>
    <property type="project" value="UniProtKB-UniRule"/>
</dbReference>
<keyword evidence="7" id="KW-1278">Translocase</keyword>
<evidence type="ECO:0000259" key="10">
    <source>
        <dbReference type="PROSITE" id="PS50893"/>
    </source>
</evidence>
<dbReference type="InterPro" id="IPR003439">
    <property type="entry name" value="ABC_transporter-like_ATP-bd"/>
</dbReference>
<sequence>MLKLEDVVFSYEKGTEIIKGININIEEGKKIVFLGENGSGKSTLFLLMNGLLKPEKGNLYFKGEKIGYKKKELDKLREKVGIVFQDPEIQIFAPTVMQEVAFGLQNLGYSSDETEERALEAMRALEIENLRNTPCHHLSYGQKKRVAIASITAMKPEILILDEPLAWLDPKNKKRILEILLNFSKEGKTMIVSTHDVNFAYDFADYIFVLRDGQLLKSGDKKEVFSDFEFLKNANLDVPVILKMYSHLKDSLNTDFDSFLAGYNRFLKENF</sequence>
<comment type="similarity">
    <text evidence="2 9">Belongs to the ABC transporter superfamily.</text>
</comment>
<reference evidence="12" key="1">
    <citation type="submission" date="2009-09" db="EMBL/GenBank/DDBJ databases">
        <title>The complete chromosome of Sebaldella termitidis ATCC 33386.</title>
        <authorList>
            <consortium name="US DOE Joint Genome Institute (JGI-PGF)"/>
            <person name="Lucas S."/>
            <person name="Copeland A."/>
            <person name="Lapidus A."/>
            <person name="Glavina del Rio T."/>
            <person name="Dalin E."/>
            <person name="Tice H."/>
            <person name="Bruce D."/>
            <person name="Goodwin L."/>
            <person name="Pitluck S."/>
            <person name="Kyrpides N."/>
            <person name="Mavromatis K."/>
            <person name="Ivanova N."/>
            <person name="Mikhailova N."/>
            <person name="Sims D."/>
            <person name="Meincke L."/>
            <person name="Brettin T."/>
            <person name="Detter J.C."/>
            <person name="Han C."/>
            <person name="Larimer F."/>
            <person name="Land M."/>
            <person name="Hauser L."/>
            <person name="Markowitz V."/>
            <person name="Cheng J.F."/>
            <person name="Hugenholtz P."/>
            <person name="Woyke T."/>
            <person name="Wu D."/>
            <person name="Eisen J.A."/>
        </authorList>
    </citation>
    <scope>NUCLEOTIDE SEQUENCE [LARGE SCALE GENOMIC DNA]</scope>
    <source>
        <strain evidence="12">ATCC 33386 / NCTC 11300</strain>
    </source>
</reference>
<dbReference type="Proteomes" id="UP000000845">
    <property type="component" value="Chromosome"/>
</dbReference>
<dbReference type="Gene3D" id="3.40.50.300">
    <property type="entry name" value="P-loop containing nucleotide triphosphate hydrolases"/>
    <property type="match status" value="1"/>
</dbReference>
<feature type="domain" description="ABC transporter" evidence="10">
    <location>
        <begin position="2"/>
        <end position="237"/>
    </location>
</feature>
<comment type="function">
    <text evidence="9">Part of an ABC transporter complex. Responsible for energy coupling to the transport system.</text>
</comment>
<keyword evidence="5 9" id="KW-0547">Nucleotide-binding</keyword>
<dbReference type="GO" id="GO:0016887">
    <property type="term" value="F:ATP hydrolysis activity"/>
    <property type="evidence" value="ECO:0007669"/>
    <property type="project" value="InterPro"/>
</dbReference>
<keyword evidence="3 9" id="KW-0813">Transport</keyword>